<protein>
    <submittedName>
        <fullName evidence="2">Uncharacterized protein</fullName>
    </submittedName>
</protein>
<evidence type="ECO:0000313" key="2">
    <source>
        <dbReference type="EMBL" id="TNY20515.1"/>
    </source>
</evidence>
<feature type="region of interest" description="Disordered" evidence="1">
    <location>
        <begin position="433"/>
        <end position="463"/>
    </location>
</feature>
<dbReference type="EMBL" id="SOZI01000065">
    <property type="protein sequence ID" value="TNY20515.1"/>
    <property type="molecule type" value="Genomic_DNA"/>
</dbReference>
<organism evidence="2 3">
    <name type="scientific">Rhodotorula diobovata</name>
    <dbReference type="NCBI Taxonomy" id="5288"/>
    <lineage>
        <taxon>Eukaryota</taxon>
        <taxon>Fungi</taxon>
        <taxon>Dikarya</taxon>
        <taxon>Basidiomycota</taxon>
        <taxon>Pucciniomycotina</taxon>
        <taxon>Microbotryomycetes</taxon>
        <taxon>Sporidiobolales</taxon>
        <taxon>Sporidiobolaceae</taxon>
        <taxon>Rhodotorula</taxon>
    </lineage>
</organism>
<dbReference type="Proteomes" id="UP000311382">
    <property type="component" value="Unassembled WGS sequence"/>
</dbReference>
<sequence>MSFFRPTGTRCFIKRLVEASRTASPRRVGIRPVVFREQELAEAEAVTLARSAAGPAVPSEASAATSSKAEPSHPFSSPPPNVSLVPSSLLKTPAHRPIKLSTTLSGDVRPREQHRRHSPAQGARPSHLPLLNRVDPRGAARGARPTQDTKIVEPEGAKDKPWQRGIESGTWTLSRTAKKKLRRQEKKARKALDALKAHAVTKEQHVVANTSPEAQLSAVPSPPSRPLPVRPIDPDFERALFAASPSSLSSVRLTDPVPRAHFARVFAAEREAALAEQVLGTHPRGAASVDLGAPPVAATSAASTASASVAHRVKSAAPGAQSLGGGPLAEQVFASFPRGATSVDLGPSRAMSAGPSECLVKDVPRAVQDVGLKMPVSVARPFGALEAVATSASTAGPRVEPAAISVIEPVVHVDHEVLEGCAAPVVAGRAVAAEKPSPTPSPAHASALARPDTPVVATTPSPALVSYPRPSLLTRRDMRARDPREPTYPVGLRHILPTSPLDRRVSLTAARAWRDLGLHRDAQRIARLIETVPSFDEALWLAEVREVDAQPPRLRAVEDRCLEGEMARGEEQRLGRQLEALHSARTDIEALADAYRSYRDAGLYVFPLERRLAEWARRVEGLLSRALVGPNQLGLDSTTRVAVATADKAILWASDWPFFVEWPAYIAAYPYRSSRSLKELEVMVRREERRVGRAVDQLQEVAMGR</sequence>
<feature type="region of interest" description="Disordered" evidence="1">
    <location>
        <begin position="49"/>
        <end position="180"/>
    </location>
</feature>
<feature type="compositionally biased region" description="Low complexity" evidence="1">
    <location>
        <begin position="58"/>
        <end position="75"/>
    </location>
</feature>
<name>A0A5C5FUZ5_9BASI</name>
<evidence type="ECO:0000256" key="1">
    <source>
        <dbReference type="SAM" id="MobiDB-lite"/>
    </source>
</evidence>
<accession>A0A5C5FUZ5</accession>
<reference evidence="2 3" key="1">
    <citation type="submission" date="2019-03" db="EMBL/GenBank/DDBJ databases">
        <title>Rhodosporidium diobovatum UCD-FST 08-225 genome sequencing, assembly, and annotation.</title>
        <authorList>
            <person name="Fakankun I.U."/>
            <person name="Fristensky B."/>
            <person name="Levin D.B."/>
        </authorList>
    </citation>
    <scope>NUCLEOTIDE SEQUENCE [LARGE SCALE GENOMIC DNA]</scope>
    <source>
        <strain evidence="2 3">UCD-FST 08-225</strain>
    </source>
</reference>
<evidence type="ECO:0000313" key="3">
    <source>
        <dbReference type="Proteomes" id="UP000311382"/>
    </source>
</evidence>
<proteinExistence type="predicted"/>
<feature type="compositionally biased region" description="Basic and acidic residues" evidence="1">
    <location>
        <begin position="150"/>
        <end position="162"/>
    </location>
</feature>
<gene>
    <name evidence="2" type="ORF">DMC30DRAFT_251146</name>
</gene>
<keyword evidence="3" id="KW-1185">Reference proteome</keyword>
<comment type="caution">
    <text evidence="2">The sequence shown here is derived from an EMBL/GenBank/DDBJ whole genome shotgun (WGS) entry which is preliminary data.</text>
</comment>
<dbReference type="AlphaFoldDB" id="A0A5C5FUZ5"/>